<comment type="caution">
    <text evidence="2">The sequence shown here is derived from an EMBL/GenBank/DDBJ whole genome shotgun (WGS) entry which is preliminary data.</text>
</comment>
<dbReference type="InterPro" id="IPR000182">
    <property type="entry name" value="GNAT_dom"/>
</dbReference>
<keyword evidence="2" id="KW-0808">Transferase</keyword>
<dbReference type="PROSITE" id="PS51186">
    <property type="entry name" value="GNAT"/>
    <property type="match status" value="1"/>
</dbReference>
<evidence type="ECO:0000313" key="2">
    <source>
        <dbReference type="EMBL" id="MDR0191358.1"/>
    </source>
</evidence>
<reference evidence="2 3" key="1">
    <citation type="journal article" date="2023" name="Microbiol. Resour. Announc.">
        <title>Whole-genome sequence of Pseudomonas yamanorum OLsAu1 isolated from the edible ectomycorrhizal mushroom Lactarius sp. section Deliciosi.</title>
        <authorList>
            <person name="Ramirez-Mendoza R."/>
            <person name="Angeles-Argaiz R.E."/>
            <person name="Hernandez-Oaxaca D."/>
            <person name="Aguirre-Beltran L."/>
            <person name="Almaraz-Suarez J."/>
            <person name="Perez-Moreno J."/>
        </authorList>
    </citation>
    <scope>NUCLEOTIDE SEQUENCE [LARGE SCALE GENOMIC DNA]</scope>
    <source>
        <strain evidence="2 3">OLsAu1</strain>
    </source>
</reference>
<accession>A0ABU1CVS0</accession>
<dbReference type="Pfam" id="PF00583">
    <property type="entry name" value="Acetyltransf_1"/>
    <property type="match status" value="1"/>
</dbReference>
<dbReference type="Gene3D" id="3.40.630.30">
    <property type="match status" value="1"/>
</dbReference>
<dbReference type="Proteomes" id="UP001224477">
    <property type="component" value="Unassembled WGS sequence"/>
</dbReference>
<keyword evidence="2" id="KW-0012">Acyltransferase</keyword>
<feature type="domain" description="N-acetyltransferase" evidence="1">
    <location>
        <begin position="17"/>
        <end position="172"/>
    </location>
</feature>
<dbReference type="EC" id="2.3.1.-" evidence="2"/>
<dbReference type="InterPro" id="IPR016181">
    <property type="entry name" value="Acyl_CoA_acyltransferase"/>
</dbReference>
<keyword evidence="3" id="KW-1185">Reference proteome</keyword>
<gene>
    <name evidence="2" type="ORF">RCO22_20630</name>
</gene>
<proteinExistence type="predicted"/>
<dbReference type="SUPFAM" id="SSF55729">
    <property type="entry name" value="Acyl-CoA N-acyltransferases (Nat)"/>
    <property type="match status" value="1"/>
</dbReference>
<dbReference type="EMBL" id="JAVGXC010000023">
    <property type="protein sequence ID" value="MDR0191358.1"/>
    <property type="molecule type" value="Genomic_DNA"/>
</dbReference>
<name>A0ABU1CVS0_9PSED</name>
<organism evidence="2 3">
    <name type="scientific">Pseudomonas yamanorum</name>
    <dbReference type="NCBI Taxonomy" id="515393"/>
    <lineage>
        <taxon>Bacteria</taxon>
        <taxon>Pseudomonadati</taxon>
        <taxon>Pseudomonadota</taxon>
        <taxon>Gammaproteobacteria</taxon>
        <taxon>Pseudomonadales</taxon>
        <taxon>Pseudomonadaceae</taxon>
        <taxon>Pseudomonas</taxon>
    </lineage>
</organism>
<dbReference type="CDD" id="cd04301">
    <property type="entry name" value="NAT_SF"/>
    <property type="match status" value="1"/>
</dbReference>
<dbReference type="RefSeq" id="WP_309255362.1">
    <property type="nucleotide sequence ID" value="NZ_JAVGXC010000023.1"/>
</dbReference>
<dbReference type="GO" id="GO:0016746">
    <property type="term" value="F:acyltransferase activity"/>
    <property type="evidence" value="ECO:0007669"/>
    <property type="project" value="UniProtKB-KW"/>
</dbReference>
<evidence type="ECO:0000259" key="1">
    <source>
        <dbReference type="PROSITE" id="PS51186"/>
    </source>
</evidence>
<evidence type="ECO:0000313" key="3">
    <source>
        <dbReference type="Proteomes" id="UP001224477"/>
    </source>
</evidence>
<sequence length="172" mass="19561">MSKKTNQVDVIASDKGFSFRNAEEKDLDFIYKLILVGSERGHFSQVFLTPEGSKGLRVNLRSILTKKQRLDARKPAYGVIYHNEGTPVGFLINSSIYESKGTEIWMMAISEDFQNHGHGSALLDEVLRNFADYRGLLMARCHPASEVMFKMFIKRGFTHKDTGEEGTRILIR</sequence>
<protein>
    <submittedName>
        <fullName evidence="2">GNAT family N-acetyltransferase</fullName>
        <ecNumber evidence="2">2.3.1.-</ecNumber>
    </submittedName>
</protein>